<name>A0ABD6AE49_9EURY</name>
<comment type="caution">
    <text evidence="2">The sequence shown here is derived from an EMBL/GenBank/DDBJ whole genome shotgun (WGS) entry which is preliminary data.</text>
</comment>
<protein>
    <recommendedName>
        <fullName evidence="4">Fenitrothion hydrolase</fullName>
    </recommendedName>
</protein>
<feature type="transmembrane region" description="Helical" evidence="1">
    <location>
        <begin position="341"/>
        <end position="359"/>
    </location>
</feature>
<reference evidence="2 3" key="1">
    <citation type="journal article" date="2019" name="Int. J. Syst. Evol. Microbiol.">
        <title>The Global Catalogue of Microorganisms (GCM) 10K type strain sequencing project: providing services to taxonomists for standard genome sequencing and annotation.</title>
        <authorList>
            <consortium name="The Broad Institute Genomics Platform"/>
            <consortium name="The Broad Institute Genome Sequencing Center for Infectious Disease"/>
            <person name="Wu L."/>
            <person name="Ma J."/>
        </authorList>
    </citation>
    <scope>NUCLEOTIDE SEQUENCE [LARGE SCALE GENOMIC DNA]</scope>
    <source>
        <strain evidence="2 3">PSR21</strain>
    </source>
</reference>
<feature type="transmembrane region" description="Helical" evidence="1">
    <location>
        <begin position="403"/>
        <end position="426"/>
    </location>
</feature>
<accession>A0ABD6AE49</accession>
<feature type="transmembrane region" description="Helical" evidence="1">
    <location>
        <begin position="309"/>
        <end position="329"/>
    </location>
</feature>
<organism evidence="2 3">
    <name type="scientific">Halomarina halobia</name>
    <dbReference type="NCBI Taxonomy" id="3033386"/>
    <lineage>
        <taxon>Archaea</taxon>
        <taxon>Methanobacteriati</taxon>
        <taxon>Methanobacteriota</taxon>
        <taxon>Stenosarchaea group</taxon>
        <taxon>Halobacteria</taxon>
        <taxon>Halobacteriales</taxon>
        <taxon>Natronomonadaceae</taxon>
        <taxon>Halomarina</taxon>
    </lineage>
</organism>
<keyword evidence="1" id="KW-0472">Membrane</keyword>
<dbReference type="RefSeq" id="WP_276306322.1">
    <property type="nucleotide sequence ID" value="NZ_CP119993.1"/>
</dbReference>
<sequence>MNHTRDVLLAAPLFVIIISGTASAHEVGGRFTAPIPLELLFGGAAVTVAITALLLAFTVNEPPTDPTGLSVGRVSPSVATGARVASRGLFFIAFVLVIVIGFLGKQVQAENFATIFLWPVWLKGVAIVSALIGSPWAVLSPWKTLYDGLVHLEGEPIAVLGEYPSWLDVWPALGGFLIWIGILENLTVAPRSPRLTALLITSYTVVMLVGGLAFGPQWFRRADALAVLYRLFGRVAPITLESTTSGGCRMDLRWPWLGCLYSVSSIAVAAFVIATVYTVSFDGFTSTPEFQILLFGVREALGVGRSVSVLLYLLGFSGFVAVFISVSRLTQRLAGAQQVEWAVAVFAFAPTVLPIAAAYEIAHNYPFVLGNAGQLVAVLWSFMGLGHGPSVDLLAWLSLSAYWWSQVLLIVVGHIVAVIAAHYVAMARYPTVTAARRGHVPLTLLMIGYTVLSLWIVSRPIVTG</sequence>
<evidence type="ECO:0000313" key="2">
    <source>
        <dbReference type="EMBL" id="MFC7318843.1"/>
    </source>
</evidence>
<dbReference type="EMBL" id="JBHTBF010000003">
    <property type="protein sequence ID" value="MFC7318843.1"/>
    <property type="molecule type" value="Genomic_DNA"/>
</dbReference>
<feature type="transmembrane region" description="Helical" evidence="1">
    <location>
        <begin position="195"/>
        <end position="215"/>
    </location>
</feature>
<keyword evidence="1" id="KW-1133">Transmembrane helix</keyword>
<feature type="transmembrane region" description="Helical" evidence="1">
    <location>
        <begin position="438"/>
        <end position="457"/>
    </location>
</feature>
<dbReference type="Proteomes" id="UP001596547">
    <property type="component" value="Unassembled WGS sequence"/>
</dbReference>
<evidence type="ECO:0000313" key="3">
    <source>
        <dbReference type="Proteomes" id="UP001596547"/>
    </source>
</evidence>
<feature type="transmembrane region" description="Helical" evidence="1">
    <location>
        <begin position="115"/>
        <end position="139"/>
    </location>
</feature>
<evidence type="ECO:0008006" key="4">
    <source>
        <dbReference type="Google" id="ProtNLM"/>
    </source>
</evidence>
<keyword evidence="1" id="KW-0812">Transmembrane</keyword>
<proteinExistence type="predicted"/>
<evidence type="ECO:0000256" key="1">
    <source>
        <dbReference type="SAM" id="Phobius"/>
    </source>
</evidence>
<feature type="transmembrane region" description="Helical" evidence="1">
    <location>
        <begin position="366"/>
        <end position="383"/>
    </location>
</feature>
<feature type="transmembrane region" description="Helical" evidence="1">
    <location>
        <begin position="84"/>
        <end position="103"/>
    </location>
</feature>
<dbReference type="AlphaFoldDB" id="A0ABD6AE49"/>
<keyword evidence="3" id="KW-1185">Reference proteome</keyword>
<feature type="transmembrane region" description="Helical" evidence="1">
    <location>
        <begin position="254"/>
        <end position="279"/>
    </location>
</feature>
<feature type="transmembrane region" description="Helical" evidence="1">
    <location>
        <begin position="169"/>
        <end position="188"/>
    </location>
</feature>
<gene>
    <name evidence="2" type="ORF">ACFQPE_18865</name>
</gene>
<dbReference type="GeneID" id="79316969"/>